<feature type="chain" id="PRO_5031245681" evidence="1">
    <location>
        <begin position="24"/>
        <end position="190"/>
    </location>
</feature>
<evidence type="ECO:0000313" key="3">
    <source>
        <dbReference type="EMBL" id="MBB6520298.1"/>
    </source>
</evidence>
<keyword evidence="1" id="KW-0732">Signal</keyword>
<gene>
    <name evidence="3" type="ORF">HNR48_000576</name>
</gene>
<dbReference type="InterPro" id="IPR005586">
    <property type="entry name" value="ABC_trans_aux"/>
</dbReference>
<dbReference type="Pfam" id="PF03886">
    <property type="entry name" value="ABC_trans_aux"/>
    <property type="match status" value="1"/>
</dbReference>
<feature type="signal peptide" evidence="1">
    <location>
        <begin position="1"/>
        <end position="23"/>
    </location>
</feature>
<protein>
    <submittedName>
        <fullName evidence="3">Putative lipoprotein YmbA</fullName>
    </submittedName>
</protein>
<dbReference type="PROSITE" id="PS51257">
    <property type="entry name" value="PROKAR_LIPOPROTEIN"/>
    <property type="match status" value="1"/>
</dbReference>
<name>A0A7X0JRH0_9GAMM</name>
<evidence type="ECO:0000259" key="2">
    <source>
        <dbReference type="Pfam" id="PF03886"/>
    </source>
</evidence>
<dbReference type="Proteomes" id="UP000528457">
    <property type="component" value="Unassembled WGS sequence"/>
</dbReference>
<dbReference type="SUPFAM" id="SSF159594">
    <property type="entry name" value="XCC0632-like"/>
    <property type="match status" value="1"/>
</dbReference>
<comment type="caution">
    <text evidence="3">The sequence shown here is derived from an EMBL/GenBank/DDBJ whole genome shotgun (WGS) entry which is preliminary data.</text>
</comment>
<dbReference type="RefSeq" id="WP_166851673.1">
    <property type="nucleotide sequence ID" value="NZ_JAAONY010000001.1"/>
</dbReference>
<dbReference type="InParanoid" id="A0A7X0JRH0"/>
<keyword evidence="4" id="KW-1185">Reference proteome</keyword>
<evidence type="ECO:0000256" key="1">
    <source>
        <dbReference type="SAM" id="SignalP"/>
    </source>
</evidence>
<feature type="domain" description="ABC-type transport auxiliary lipoprotein component" evidence="2">
    <location>
        <begin position="30"/>
        <end position="186"/>
    </location>
</feature>
<proteinExistence type="predicted"/>
<keyword evidence="3" id="KW-0449">Lipoprotein</keyword>
<dbReference type="AlphaFoldDB" id="A0A7X0JRH0"/>
<dbReference type="EMBL" id="JACHHT010000001">
    <property type="protein sequence ID" value="MBB6520298.1"/>
    <property type="molecule type" value="Genomic_DNA"/>
</dbReference>
<reference evidence="3 4" key="1">
    <citation type="submission" date="2020-08" db="EMBL/GenBank/DDBJ databases">
        <title>Genomic Encyclopedia of Type Strains, Phase IV (KMG-IV): sequencing the most valuable type-strain genomes for metagenomic binning, comparative biology and taxonomic classification.</title>
        <authorList>
            <person name="Goeker M."/>
        </authorList>
    </citation>
    <scope>NUCLEOTIDE SEQUENCE [LARGE SCALE GENOMIC DNA]</scope>
    <source>
        <strain evidence="3 4">DSM 22368</strain>
    </source>
</reference>
<sequence length="190" mass="21382">MNPMNRTLVLVSLLVLLSGCASQPESISYYLLHSPDNAAELSKPQAQQKVVLRSLELAEYLQNRHIVMQLASNKLQFSNKHRWAENLHTGVEKALLNSLNRQSDKALYLSPRQLGDENAVELFVELKHFLITNDSTALVSGNFWLKGQKDGSSIQSFNIKRDLNSDGYPHAIDQLRSAIDKLAEKINKTL</sequence>
<organism evidence="3 4">
    <name type="scientific">Pseudoteredinibacter isoporae</name>
    <dbReference type="NCBI Taxonomy" id="570281"/>
    <lineage>
        <taxon>Bacteria</taxon>
        <taxon>Pseudomonadati</taxon>
        <taxon>Pseudomonadota</taxon>
        <taxon>Gammaproteobacteria</taxon>
        <taxon>Cellvibrionales</taxon>
        <taxon>Cellvibrionaceae</taxon>
        <taxon>Pseudoteredinibacter</taxon>
    </lineage>
</organism>
<dbReference type="Gene3D" id="3.40.50.10610">
    <property type="entry name" value="ABC-type transport auxiliary lipoprotein component"/>
    <property type="match status" value="1"/>
</dbReference>
<evidence type="ECO:0000313" key="4">
    <source>
        <dbReference type="Proteomes" id="UP000528457"/>
    </source>
</evidence>
<accession>A0A7X0JRH0</accession>